<sequence>MDNENFSDNVGTIRPININEEMRGSYLDYAMSVIVSRALPDARDGLKPVHRRILFAMYDMGVRAGSAHKKSARIVGEVLGKYHPHGDSAVYDAMARMAQDFSLRYPLVDGQGNFGSQDGDSPAAMRYTEARMARIAEEMLADINMDTVDFTDNYDGSQQEPIVLPSRLPNMLLNGASGIAVGMATNIPPHNMRELAAAINYLIDNYENMEEIAVDDLMTFVKGPDFPTGAQIIVGDDLKEAYATGKGRVAIRSTAEIEETKSGSMRIIFTSIPYQVSKTSIVERIVSLVREGRLEAVRDLRDESDRNGLRLVVELKKYAQPLTVLNQLYKYTQLQTFYSIQMLALVNNEPRNLSLKRSLQIYIEHRYDVIVRRSEYELERLQARAHILLGLLKAVTNIDDVIRTIRQSQDVDDARTQLMERFELTEVQATAILDMQLRRLAALERQKLQDEYDEVMARIDYLEDLLRSPYKILALIRDDVNEIAEKYGDERNTEVVYGNADFDESDLVREEQVIISLTSQGYIKRVPSRLYRAQRRGGKGVRGMTTKEEDLLIDIFASSSLDTLLFFSDAGKVYSEKAYRIPETGRANRGTLIHAVLPLAPTEHITAVLPVSTFDMEEAYFVMATRMGRIKRVHLHEFEAVRPSGLIAMSLNEDDTLSWVKYTTGDQDIIMVTEQGQSILFHESDVRVMGRPAGGVNGIKLLDDDRVAGMDVINPDLHTHIMVVTQNGFGKRTPIEDYSRQSRYGLGARTLSRNNRTGPIVAMRAINEDDGIMLISRSGIVLRTSLAQVRETGRSTQGVTVMNLGEGDEVVAMAIMAEEDDDLPESGDGVESNGASPDGAMPDGASLDGASEDSGSEDDVE</sequence>
<dbReference type="HAMAP" id="MF_01897">
    <property type="entry name" value="GyrA"/>
    <property type="match status" value="1"/>
</dbReference>
<dbReference type="GO" id="GO:0034335">
    <property type="term" value="F:DNA negative supercoiling activity"/>
    <property type="evidence" value="ECO:0007669"/>
    <property type="project" value="UniProtKB-ARBA"/>
</dbReference>
<feature type="coiled-coil region" evidence="11">
    <location>
        <begin position="438"/>
        <end position="465"/>
    </location>
</feature>
<dbReference type="RefSeq" id="WP_195169654.1">
    <property type="nucleotide sequence ID" value="NZ_CP062983.1"/>
</dbReference>
<comment type="catalytic activity">
    <reaction evidence="1 9 10">
        <text>ATP-dependent breakage, passage and rejoining of double-stranded DNA.</text>
        <dbReference type="EC" id="5.6.2.2"/>
    </reaction>
</comment>
<dbReference type="GO" id="GO:0005694">
    <property type="term" value="C:chromosome"/>
    <property type="evidence" value="ECO:0007669"/>
    <property type="project" value="InterPro"/>
</dbReference>
<name>A0A7S8IDH9_9CHLR</name>
<proteinExistence type="inferred from homology"/>
<evidence type="ECO:0000313" key="14">
    <source>
        <dbReference type="EMBL" id="QPC81582.1"/>
    </source>
</evidence>
<dbReference type="Gene3D" id="2.120.10.90">
    <property type="entry name" value="DNA gyrase/topoisomerase IV, subunit A, C-terminal"/>
    <property type="match status" value="1"/>
</dbReference>
<evidence type="ECO:0000256" key="2">
    <source>
        <dbReference type="ARBA" id="ARBA00008263"/>
    </source>
</evidence>
<keyword evidence="6 9" id="KW-0238">DNA-binding</keyword>
<dbReference type="GO" id="GO:0006261">
    <property type="term" value="P:DNA-templated DNA replication"/>
    <property type="evidence" value="ECO:0007669"/>
    <property type="project" value="UniProtKB-UniRule"/>
</dbReference>
<dbReference type="FunFam" id="2.120.10.90:FF:000005">
    <property type="entry name" value="DNA topoisomerase 4 subunit A"/>
    <property type="match status" value="1"/>
</dbReference>
<dbReference type="InterPro" id="IPR005743">
    <property type="entry name" value="GyrA"/>
</dbReference>
<dbReference type="PANTHER" id="PTHR43493:SF5">
    <property type="entry name" value="DNA GYRASE SUBUNIT A, CHLOROPLASTIC_MITOCHONDRIAL"/>
    <property type="match status" value="1"/>
</dbReference>
<dbReference type="Gene3D" id="1.10.268.10">
    <property type="entry name" value="Topoisomerase, domain 3"/>
    <property type="match status" value="1"/>
</dbReference>
<comment type="subunit">
    <text evidence="9">Heterotetramer, composed of two GyrA and two GyrB chains. In the heterotetramer, GyrA contains the active site tyrosine that forms a transient covalent intermediate with DNA, while GyrB binds cofactors and catalyzes ATP hydrolysis.</text>
</comment>
<evidence type="ECO:0000256" key="4">
    <source>
        <dbReference type="ARBA" id="ARBA00022840"/>
    </source>
</evidence>
<dbReference type="KEGG" id="pmet:G4Y79_18075"/>
<dbReference type="GO" id="GO:0006265">
    <property type="term" value="P:DNA topological change"/>
    <property type="evidence" value="ECO:0007669"/>
    <property type="project" value="UniProtKB-UniRule"/>
</dbReference>
<dbReference type="SUPFAM" id="SSF56719">
    <property type="entry name" value="Type II DNA topoisomerase"/>
    <property type="match status" value="1"/>
</dbReference>
<dbReference type="EC" id="5.6.2.2" evidence="9"/>
<evidence type="ECO:0000256" key="9">
    <source>
        <dbReference type="HAMAP-Rule" id="MF_01897"/>
    </source>
</evidence>
<feature type="region of interest" description="Disordered" evidence="12">
    <location>
        <begin position="818"/>
        <end position="861"/>
    </location>
</feature>
<dbReference type="FunFam" id="1.10.268.10:FF:000001">
    <property type="entry name" value="DNA gyrase subunit A"/>
    <property type="match status" value="1"/>
</dbReference>
<protein>
    <recommendedName>
        <fullName evidence="9">DNA gyrase subunit A</fullName>
        <ecNumber evidence="9">5.6.2.2</ecNumber>
    </recommendedName>
</protein>
<dbReference type="NCBIfam" id="TIGR01063">
    <property type="entry name" value="gyrA"/>
    <property type="match status" value="1"/>
</dbReference>
<comment type="miscellaneous">
    <text evidence="9">Few gyrases are as efficient as E.coli at forming negative supercoils. Not all organisms have 2 type II topoisomerases; in organisms with a single type II topoisomerase this enzyme also has to decatenate newly replicated chromosomes.</text>
</comment>
<comment type="subcellular location">
    <subcellularLocation>
        <location evidence="9">Cytoplasm</location>
    </subcellularLocation>
</comment>
<evidence type="ECO:0000256" key="11">
    <source>
        <dbReference type="SAM" id="Coils"/>
    </source>
</evidence>
<keyword evidence="11" id="KW-0175">Coiled coil</keyword>
<dbReference type="NCBIfam" id="NF004043">
    <property type="entry name" value="PRK05560.1"/>
    <property type="match status" value="1"/>
</dbReference>
<organism evidence="14 15">
    <name type="scientific">Phototrophicus methaneseepsis</name>
    <dbReference type="NCBI Taxonomy" id="2710758"/>
    <lineage>
        <taxon>Bacteria</taxon>
        <taxon>Bacillati</taxon>
        <taxon>Chloroflexota</taxon>
        <taxon>Candidatus Thermofontia</taxon>
        <taxon>Phototrophicales</taxon>
        <taxon>Phototrophicaceae</taxon>
        <taxon>Phototrophicus</taxon>
    </lineage>
</organism>
<dbReference type="FunFam" id="3.90.199.10:FF:000001">
    <property type="entry name" value="DNA gyrase subunit A"/>
    <property type="match status" value="1"/>
</dbReference>
<dbReference type="PROSITE" id="PS52040">
    <property type="entry name" value="TOPO_IIA"/>
    <property type="match status" value="1"/>
</dbReference>
<keyword evidence="15" id="KW-1185">Reference proteome</keyword>
<feature type="compositionally biased region" description="Acidic residues" evidence="12">
    <location>
        <begin position="850"/>
        <end position="861"/>
    </location>
</feature>
<evidence type="ECO:0000313" key="15">
    <source>
        <dbReference type="Proteomes" id="UP000594468"/>
    </source>
</evidence>
<evidence type="ECO:0000259" key="13">
    <source>
        <dbReference type="PROSITE" id="PS52040"/>
    </source>
</evidence>
<dbReference type="InterPro" id="IPR050220">
    <property type="entry name" value="Type_II_DNA_Topoisomerases"/>
</dbReference>
<dbReference type="Gene3D" id="3.90.199.10">
    <property type="entry name" value="Topoisomerase II, domain 5"/>
    <property type="match status" value="1"/>
</dbReference>
<keyword evidence="3 9" id="KW-0547">Nucleotide-binding</keyword>
<evidence type="ECO:0000256" key="1">
    <source>
        <dbReference type="ARBA" id="ARBA00000185"/>
    </source>
</evidence>
<dbReference type="EMBL" id="CP062983">
    <property type="protein sequence ID" value="QPC81582.1"/>
    <property type="molecule type" value="Genomic_DNA"/>
</dbReference>
<feature type="active site" description="O-(5'-phospho-DNA)-tyrosine intermediate" evidence="9 10">
    <location>
        <position position="127"/>
    </location>
</feature>
<evidence type="ECO:0000256" key="3">
    <source>
        <dbReference type="ARBA" id="ARBA00022741"/>
    </source>
</evidence>
<dbReference type="InterPro" id="IPR006691">
    <property type="entry name" value="GyrA/parC_rep"/>
</dbReference>
<gene>
    <name evidence="9 14" type="primary">gyrA</name>
    <name evidence="14" type="ORF">G4Y79_18075</name>
</gene>
<evidence type="ECO:0000256" key="12">
    <source>
        <dbReference type="SAM" id="MobiDB-lite"/>
    </source>
</evidence>
<dbReference type="NCBIfam" id="NF004044">
    <property type="entry name" value="PRK05561.1"/>
    <property type="match status" value="1"/>
</dbReference>
<comment type="function">
    <text evidence="9">A type II topoisomerase that negatively supercoils closed circular double-stranded (ds) DNA in an ATP-dependent manner to modulate DNA topology and maintain chromosomes in an underwound state. Negative supercoiling favors strand separation, and DNA replication, transcription, recombination and repair, all of which involve strand separation. Also able to catalyze the interconversion of other topological isomers of dsDNA rings, including catenanes and knotted rings. Type II topoisomerases break and join 2 DNA strands simultaneously in an ATP-dependent manner.</text>
</comment>
<accession>A0A7S8IDH9</accession>
<evidence type="ECO:0000256" key="10">
    <source>
        <dbReference type="PROSITE-ProRule" id="PRU01384"/>
    </source>
</evidence>
<comment type="subunit">
    <text evidence="8">Heterotetramer composed of ParC and ParE.</text>
</comment>
<keyword evidence="7 9" id="KW-0413">Isomerase</keyword>
<dbReference type="Pfam" id="PF03989">
    <property type="entry name" value="DNA_gyraseA_C"/>
    <property type="match status" value="6"/>
</dbReference>
<dbReference type="Gene3D" id="3.30.1360.40">
    <property type="match status" value="1"/>
</dbReference>
<dbReference type="InterPro" id="IPR013757">
    <property type="entry name" value="Topo_IIA_A_a_sf"/>
</dbReference>
<dbReference type="AlphaFoldDB" id="A0A7S8IDH9"/>
<dbReference type="InterPro" id="IPR013760">
    <property type="entry name" value="Topo_IIA-like_dom_sf"/>
</dbReference>
<evidence type="ECO:0000256" key="5">
    <source>
        <dbReference type="ARBA" id="ARBA00023029"/>
    </source>
</evidence>
<dbReference type="InterPro" id="IPR002205">
    <property type="entry name" value="Topo_IIA_dom_A"/>
</dbReference>
<keyword evidence="4 9" id="KW-0067">ATP-binding</keyword>
<evidence type="ECO:0000256" key="6">
    <source>
        <dbReference type="ARBA" id="ARBA00023125"/>
    </source>
</evidence>
<keyword evidence="5 9" id="KW-0799">Topoisomerase</keyword>
<dbReference type="FunFam" id="3.30.1360.40:FF:000002">
    <property type="entry name" value="DNA gyrase subunit A"/>
    <property type="match status" value="1"/>
</dbReference>
<feature type="domain" description="Topo IIA-type catalytic" evidence="13">
    <location>
        <begin position="39"/>
        <end position="507"/>
    </location>
</feature>
<dbReference type="GO" id="GO:0003677">
    <property type="term" value="F:DNA binding"/>
    <property type="evidence" value="ECO:0007669"/>
    <property type="project" value="UniProtKB-UniRule"/>
</dbReference>
<comment type="similarity">
    <text evidence="2 9">Belongs to the type II topoisomerase GyrA/ParC subunit family.</text>
</comment>
<dbReference type="GO" id="GO:0009330">
    <property type="term" value="C:DNA topoisomerase type II (double strand cut, ATP-hydrolyzing) complex"/>
    <property type="evidence" value="ECO:0007669"/>
    <property type="project" value="TreeGrafter"/>
</dbReference>
<dbReference type="PANTHER" id="PTHR43493">
    <property type="entry name" value="DNA GYRASE/TOPOISOMERASE SUBUNIT A"/>
    <property type="match status" value="1"/>
</dbReference>
<dbReference type="InterPro" id="IPR013758">
    <property type="entry name" value="Topo_IIA_A/C_ab"/>
</dbReference>
<dbReference type="SMART" id="SM00434">
    <property type="entry name" value="TOP4c"/>
    <property type="match status" value="1"/>
</dbReference>
<reference evidence="14 15" key="1">
    <citation type="submission" date="2020-02" db="EMBL/GenBank/DDBJ databases">
        <authorList>
            <person name="Zheng R.K."/>
            <person name="Sun C.M."/>
        </authorList>
    </citation>
    <scope>NUCLEOTIDE SEQUENCE [LARGE SCALE GENOMIC DNA]</scope>
    <source>
        <strain evidence="15">rifampicinis</strain>
    </source>
</reference>
<dbReference type="GO" id="GO:0005524">
    <property type="term" value="F:ATP binding"/>
    <property type="evidence" value="ECO:0007669"/>
    <property type="project" value="UniProtKB-UniRule"/>
</dbReference>
<dbReference type="GO" id="GO:0005737">
    <property type="term" value="C:cytoplasm"/>
    <property type="evidence" value="ECO:0007669"/>
    <property type="project" value="UniProtKB-SubCell"/>
</dbReference>
<evidence type="ECO:0000256" key="7">
    <source>
        <dbReference type="ARBA" id="ARBA00023235"/>
    </source>
</evidence>
<feature type="short sequence motif" description="GyrA-box" evidence="9">
    <location>
        <begin position="534"/>
        <end position="540"/>
    </location>
</feature>
<dbReference type="CDD" id="cd00187">
    <property type="entry name" value="TOP4c"/>
    <property type="match status" value="1"/>
</dbReference>
<dbReference type="Proteomes" id="UP000594468">
    <property type="component" value="Chromosome"/>
</dbReference>
<dbReference type="InterPro" id="IPR035516">
    <property type="entry name" value="Gyrase/topoIV_suA_C"/>
</dbReference>
<dbReference type="SUPFAM" id="SSF101904">
    <property type="entry name" value="GyrA/ParC C-terminal domain-like"/>
    <property type="match status" value="1"/>
</dbReference>
<dbReference type="Pfam" id="PF00521">
    <property type="entry name" value="DNA_topoisoIV"/>
    <property type="match status" value="1"/>
</dbReference>
<evidence type="ECO:0000256" key="8">
    <source>
        <dbReference type="ARBA" id="ARBA00063644"/>
    </source>
</evidence>
<keyword evidence="9" id="KW-0963">Cytoplasm</keyword>